<comment type="similarity">
    <text evidence="4">Belongs to the globin family.</text>
</comment>
<evidence type="ECO:0000256" key="3">
    <source>
        <dbReference type="ARBA" id="ARBA00023004"/>
    </source>
</evidence>
<dbReference type="Gene3D" id="1.10.490.10">
    <property type="entry name" value="Globins"/>
    <property type="match status" value="1"/>
</dbReference>
<keyword evidence="3" id="KW-0408">Iron</keyword>
<dbReference type="InterPro" id="IPR000971">
    <property type="entry name" value="Globin"/>
</dbReference>
<proteinExistence type="inferred from homology"/>
<dbReference type="WBParaSite" id="PSAMB.scaffold3106size19655.g20321.t1">
    <property type="protein sequence ID" value="PSAMB.scaffold3106size19655.g20321.t1"/>
    <property type="gene ID" value="PSAMB.scaffold3106size19655.g20321"/>
</dbReference>
<dbReference type="WBParaSite" id="PSAMB.scaffold1534size30380.g13639.t1">
    <property type="protein sequence ID" value="PSAMB.scaffold1534size30380.g13639.t1"/>
    <property type="gene ID" value="PSAMB.scaffold1534size30380.g13639"/>
</dbReference>
<dbReference type="Pfam" id="PF00042">
    <property type="entry name" value="Globin"/>
    <property type="match status" value="1"/>
</dbReference>
<evidence type="ECO:0000313" key="9">
    <source>
        <dbReference type="WBParaSite" id="PSAMB.scaffold3106size19655.g20321.t1"/>
    </source>
</evidence>
<dbReference type="InterPro" id="IPR044399">
    <property type="entry name" value="Mb-like_M"/>
</dbReference>
<dbReference type="AlphaFoldDB" id="A0A914W664"/>
<dbReference type="Proteomes" id="UP000887566">
    <property type="component" value="Unplaced"/>
</dbReference>
<dbReference type="SUPFAM" id="SSF46458">
    <property type="entry name" value="Globin-like"/>
    <property type="match status" value="1"/>
</dbReference>
<organism evidence="7 9">
    <name type="scientific">Plectus sambesii</name>
    <dbReference type="NCBI Taxonomy" id="2011161"/>
    <lineage>
        <taxon>Eukaryota</taxon>
        <taxon>Metazoa</taxon>
        <taxon>Ecdysozoa</taxon>
        <taxon>Nematoda</taxon>
        <taxon>Chromadorea</taxon>
        <taxon>Plectida</taxon>
        <taxon>Plectina</taxon>
        <taxon>Plectoidea</taxon>
        <taxon>Plectidae</taxon>
        <taxon>Plectus</taxon>
    </lineage>
</organism>
<keyword evidence="4" id="KW-0813">Transport</keyword>
<dbReference type="InterPro" id="IPR012292">
    <property type="entry name" value="Globin/Proto"/>
</dbReference>
<evidence type="ECO:0000256" key="5">
    <source>
        <dbReference type="SAM" id="MobiDB-lite"/>
    </source>
</evidence>
<accession>A0A914W664</accession>
<dbReference type="GO" id="GO:0020037">
    <property type="term" value="F:heme binding"/>
    <property type="evidence" value="ECO:0007669"/>
    <property type="project" value="InterPro"/>
</dbReference>
<dbReference type="CDD" id="cd01040">
    <property type="entry name" value="Mb-like"/>
    <property type="match status" value="1"/>
</dbReference>
<protein>
    <submittedName>
        <fullName evidence="8 9">Globin family profile domain-containing protein</fullName>
    </submittedName>
</protein>
<dbReference type="GO" id="GO:0019825">
    <property type="term" value="F:oxygen binding"/>
    <property type="evidence" value="ECO:0007669"/>
    <property type="project" value="InterPro"/>
</dbReference>
<dbReference type="GO" id="GO:0046872">
    <property type="term" value="F:metal ion binding"/>
    <property type="evidence" value="ECO:0007669"/>
    <property type="project" value="UniProtKB-KW"/>
</dbReference>
<sequence length="285" mass="31999">MIAAARAGLRTQNNKHRKPAKAKSLVDVANGYDKLGCHSFSSADLTRPRQLFGCPTGARNSLTVPEEPFGGPRRKRSCSVPTARTTLALALHLKESHVRGLRLTWTRLCDNPRTSCKGILFIMERVFDRLEAKEKSVKQLFFTAAFVDGMADRTERRRGTQAVSIVTLRDHANYFVQIITRIMNDLDQDPNSAFALFDQIGAKHVALRQFGFKPILWERFGECFIDVLSVQECVRAFPDATKAWTILIAGVVDRVKAGFEHYTKHAKEVATPPDCPKLIVHNDHV</sequence>
<dbReference type="InterPro" id="IPR009050">
    <property type="entry name" value="Globin-like_sf"/>
</dbReference>
<evidence type="ECO:0000256" key="1">
    <source>
        <dbReference type="ARBA" id="ARBA00022617"/>
    </source>
</evidence>
<keyword evidence="2" id="KW-0479">Metal-binding</keyword>
<evidence type="ECO:0000259" key="6">
    <source>
        <dbReference type="Pfam" id="PF00042"/>
    </source>
</evidence>
<dbReference type="PANTHER" id="PTHR46458:SF18">
    <property type="entry name" value="GLOBIN DOMAIN-CONTAINING PROTEIN"/>
    <property type="match status" value="1"/>
</dbReference>
<name>A0A914W664_9BILA</name>
<evidence type="ECO:0000313" key="7">
    <source>
        <dbReference type="Proteomes" id="UP000887566"/>
    </source>
</evidence>
<evidence type="ECO:0000256" key="4">
    <source>
        <dbReference type="RuleBase" id="RU000356"/>
    </source>
</evidence>
<feature type="domain" description="Globin" evidence="6">
    <location>
        <begin position="168"/>
        <end position="253"/>
    </location>
</feature>
<reference evidence="8 9" key="1">
    <citation type="submission" date="2022-11" db="UniProtKB">
        <authorList>
            <consortium name="WormBaseParasite"/>
        </authorList>
    </citation>
    <scope>IDENTIFICATION</scope>
</reference>
<dbReference type="PANTHER" id="PTHR46458">
    <property type="entry name" value="BLR2807 PROTEIN"/>
    <property type="match status" value="1"/>
</dbReference>
<keyword evidence="7" id="KW-1185">Reference proteome</keyword>
<keyword evidence="1 4" id="KW-0349">Heme</keyword>
<feature type="region of interest" description="Disordered" evidence="5">
    <location>
        <begin position="1"/>
        <end position="22"/>
    </location>
</feature>
<evidence type="ECO:0000313" key="8">
    <source>
        <dbReference type="WBParaSite" id="PSAMB.scaffold1534size30380.g13639.t1"/>
    </source>
</evidence>
<evidence type="ECO:0000256" key="2">
    <source>
        <dbReference type="ARBA" id="ARBA00022723"/>
    </source>
</evidence>
<keyword evidence="4" id="KW-0561">Oxygen transport</keyword>
<dbReference type="GO" id="GO:0005344">
    <property type="term" value="F:oxygen carrier activity"/>
    <property type="evidence" value="ECO:0007669"/>
    <property type="project" value="UniProtKB-KW"/>
</dbReference>
<dbReference type="InterPro" id="IPR050532">
    <property type="entry name" value="Globin-like_OT"/>
</dbReference>